<organism evidence="3 4">
    <name type="scientific">Salinirubellus salinus</name>
    <dbReference type="NCBI Taxonomy" id="1364945"/>
    <lineage>
        <taxon>Archaea</taxon>
        <taxon>Methanobacteriati</taxon>
        <taxon>Methanobacteriota</taxon>
        <taxon>Stenosarchaea group</taxon>
        <taxon>Halobacteria</taxon>
        <taxon>Halobacteriales</taxon>
        <taxon>Natronomonadaceae</taxon>
        <taxon>Salinirubellus</taxon>
    </lineage>
</organism>
<dbReference type="InterPro" id="IPR011674">
    <property type="entry name" value="DUF1616"/>
</dbReference>
<dbReference type="Proteomes" id="UP001057580">
    <property type="component" value="Chromosome"/>
</dbReference>
<evidence type="ECO:0000313" key="3">
    <source>
        <dbReference type="EMBL" id="UWM54334.1"/>
    </source>
</evidence>
<feature type="transmembrane region" description="Helical" evidence="1">
    <location>
        <begin position="113"/>
        <end position="133"/>
    </location>
</feature>
<feature type="transmembrane region" description="Helical" evidence="1">
    <location>
        <begin position="21"/>
        <end position="41"/>
    </location>
</feature>
<evidence type="ECO:0000313" key="4">
    <source>
        <dbReference type="Proteomes" id="UP001057580"/>
    </source>
</evidence>
<gene>
    <name evidence="3" type="ORF">N0B31_19725</name>
</gene>
<evidence type="ECO:0000259" key="2">
    <source>
        <dbReference type="Pfam" id="PF07760"/>
    </source>
</evidence>
<name>A0A9E7UB03_9EURY</name>
<evidence type="ECO:0000256" key="1">
    <source>
        <dbReference type="SAM" id="Phobius"/>
    </source>
</evidence>
<keyword evidence="1" id="KW-0472">Membrane</keyword>
<feature type="transmembrane region" description="Helical" evidence="1">
    <location>
        <begin position="88"/>
        <end position="107"/>
    </location>
</feature>
<keyword evidence="1" id="KW-0812">Transmembrane</keyword>
<dbReference type="AlphaFoldDB" id="A0A9E7UB03"/>
<dbReference type="RefSeq" id="WP_260593354.1">
    <property type="nucleotide sequence ID" value="NZ_CP104003.1"/>
</dbReference>
<proteinExistence type="predicted"/>
<dbReference type="Pfam" id="PF07760">
    <property type="entry name" value="DUF1616"/>
    <property type="match status" value="1"/>
</dbReference>
<dbReference type="GeneID" id="74944701"/>
<reference evidence="3" key="1">
    <citation type="submission" date="2022-09" db="EMBL/GenBank/DDBJ databases">
        <title>Diverse halophilic archaea isolated from saline environments.</title>
        <authorList>
            <person name="Cui H.-L."/>
        </authorList>
    </citation>
    <scope>NUCLEOTIDE SEQUENCE</scope>
    <source>
        <strain evidence="3">ZS-35-S2</strain>
    </source>
</reference>
<dbReference type="EMBL" id="CP104003">
    <property type="protein sequence ID" value="UWM54334.1"/>
    <property type="molecule type" value="Genomic_DNA"/>
</dbReference>
<accession>A0A9E7UB03</accession>
<feature type="domain" description="DUF1616" evidence="2">
    <location>
        <begin position="28"/>
        <end position="321"/>
    </location>
</feature>
<keyword evidence="1" id="KW-1133">Transmembrane helix</keyword>
<protein>
    <submittedName>
        <fullName evidence="3">DUF1616 domain-containing protein</fullName>
    </submittedName>
</protein>
<sequence>MISDSVRSTLAAYVRSLLSPPADLAVGLVAVSVTAAAALLLEGPLGTAAGLPLLLFIPGYAVVSALFPRSADATSRVAPVTLVQRAGLSFGLSVALLPLLGLSLFLLGLSVDALSVVVLLAGVSVVGLVMAAYRRWQLPADQRFVVPYDRWWRTARESTFGSDSHADTALNLGLGLAVVVTLSLLTYGVVASGAGPAYTESSIVVENESGALVASGYPDELNPDESEPFVLELTNHEGVSVQYTYVVELQRVDQSGTIVERAPFDRGSALVADGETWRGAIRGSPGLTGEDLRLTVYLYEGSVPATPRAASATNHLFIWVDVPVSQ</sequence>
<keyword evidence="4" id="KW-1185">Reference proteome</keyword>
<dbReference type="KEGG" id="ssai:N0B31_19725"/>
<feature type="transmembrane region" description="Helical" evidence="1">
    <location>
        <begin position="47"/>
        <end position="67"/>
    </location>
</feature>